<dbReference type="Proteomes" id="UP001602058">
    <property type="component" value="Unassembled WGS sequence"/>
</dbReference>
<organism evidence="1 2">
    <name type="scientific">Streptomyces bluensis</name>
    <dbReference type="NCBI Taxonomy" id="33897"/>
    <lineage>
        <taxon>Bacteria</taxon>
        <taxon>Bacillati</taxon>
        <taxon>Actinomycetota</taxon>
        <taxon>Actinomycetes</taxon>
        <taxon>Kitasatosporales</taxon>
        <taxon>Streptomycetaceae</taxon>
        <taxon>Streptomyces</taxon>
    </lineage>
</organism>
<protein>
    <submittedName>
        <fullName evidence="1">Uncharacterized protein</fullName>
    </submittedName>
</protein>
<name>A0ABW6UDB2_9ACTN</name>
<sequence>MVDRMDSAKDVISHQAVANILNGKNFPAWSKVQVMTAALLHFANINIDAAKPEIAAIRELWLAAHYEEQGAAPQVSLLSETASDAGGQTGVSSLLKTDFYPLTSSFDAETVEAQRMKDSASDEESRNTYPHEELFVRFISQPSPGPGMFSIDFLAGMLQVVVNTEHPMGASILHIMENGDERSSRLMKNLLVSWARMEDEIPSRKDRNSVAMIRNDWGRYARWLEVPERDD</sequence>
<comment type="caution">
    <text evidence="1">The sequence shown here is derived from an EMBL/GenBank/DDBJ whole genome shotgun (WGS) entry which is preliminary data.</text>
</comment>
<evidence type="ECO:0000313" key="2">
    <source>
        <dbReference type="Proteomes" id="UP001602058"/>
    </source>
</evidence>
<proteinExistence type="predicted"/>
<dbReference type="EMBL" id="JBIAWJ010000001">
    <property type="protein sequence ID" value="MFF4520549.1"/>
    <property type="molecule type" value="Genomic_DNA"/>
</dbReference>
<evidence type="ECO:0000313" key="1">
    <source>
        <dbReference type="EMBL" id="MFF4520549.1"/>
    </source>
</evidence>
<keyword evidence="2" id="KW-1185">Reference proteome</keyword>
<gene>
    <name evidence="1" type="ORF">ACFY1D_03610</name>
</gene>
<accession>A0ABW6UDB2</accession>
<reference evidence="1 2" key="1">
    <citation type="submission" date="2024-10" db="EMBL/GenBank/DDBJ databases">
        <title>The Natural Products Discovery Center: Release of the First 8490 Sequenced Strains for Exploring Actinobacteria Biosynthetic Diversity.</title>
        <authorList>
            <person name="Kalkreuter E."/>
            <person name="Kautsar S.A."/>
            <person name="Yang D."/>
            <person name="Bader C.D."/>
            <person name="Teijaro C.N."/>
            <person name="Fluegel L."/>
            <person name="Davis C.M."/>
            <person name="Simpson J.R."/>
            <person name="Lauterbach L."/>
            <person name="Steele A.D."/>
            <person name="Gui C."/>
            <person name="Meng S."/>
            <person name="Li G."/>
            <person name="Viehrig K."/>
            <person name="Ye F."/>
            <person name="Su P."/>
            <person name="Kiefer A.F."/>
            <person name="Nichols A."/>
            <person name="Cepeda A.J."/>
            <person name="Yan W."/>
            <person name="Fan B."/>
            <person name="Jiang Y."/>
            <person name="Adhikari A."/>
            <person name="Zheng C.-J."/>
            <person name="Schuster L."/>
            <person name="Cowan T.M."/>
            <person name="Smanski M.J."/>
            <person name="Chevrette M.G."/>
            <person name="De Carvalho L.P.S."/>
            <person name="Shen B."/>
        </authorList>
    </citation>
    <scope>NUCLEOTIDE SEQUENCE [LARGE SCALE GENOMIC DNA]</scope>
    <source>
        <strain evidence="1 2">NPDC001390</strain>
    </source>
</reference>
<dbReference type="RefSeq" id="WP_387883325.1">
    <property type="nucleotide sequence ID" value="NZ_JBIAWJ010000001.1"/>
</dbReference>